<evidence type="ECO:0000256" key="7">
    <source>
        <dbReference type="ARBA" id="ARBA00022982"/>
    </source>
</evidence>
<evidence type="ECO:0000256" key="1">
    <source>
        <dbReference type="ARBA" id="ARBA00001966"/>
    </source>
</evidence>
<dbReference type="GO" id="GO:0051539">
    <property type="term" value="F:4 iron, 4 sulfur cluster binding"/>
    <property type="evidence" value="ECO:0007669"/>
    <property type="project" value="UniProtKB-UniRule"/>
</dbReference>
<dbReference type="Proteomes" id="UP000280960">
    <property type="component" value="Chromosome"/>
</dbReference>
<dbReference type="PANTHER" id="PTHR24960:SF79">
    <property type="entry name" value="PHOTOSYSTEM I IRON-SULFUR CENTER"/>
    <property type="match status" value="1"/>
</dbReference>
<evidence type="ECO:0000256" key="5">
    <source>
        <dbReference type="ARBA" id="ARBA00022485"/>
    </source>
</evidence>
<organism evidence="12 13">
    <name type="scientific">Biomaibacter acetigenes</name>
    <dbReference type="NCBI Taxonomy" id="2316383"/>
    <lineage>
        <taxon>Bacteria</taxon>
        <taxon>Bacillati</taxon>
        <taxon>Bacillota</taxon>
        <taxon>Clostridia</taxon>
        <taxon>Thermosediminibacterales</taxon>
        <taxon>Tepidanaerobacteraceae</taxon>
        <taxon>Biomaibacter</taxon>
    </lineage>
</organism>
<dbReference type="PANTHER" id="PTHR24960">
    <property type="entry name" value="PHOTOSYSTEM I IRON-SULFUR CENTER-RELATED"/>
    <property type="match status" value="1"/>
</dbReference>
<evidence type="ECO:0000256" key="8">
    <source>
        <dbReference type="ARBA" id="ARBA00023004"/>
    </source>
</evidence>
<keyword evidence="13" id="KW-1185">Reference proteome</keyword>
<protein>
    <recommendedName>
        <fullName evidence="3 10">Ferredoxin</fullName>
    </recommendedName>
</protein>
<evidence type="ECO:0000259" key="11">
    <source>
        <dbReference type="PROSITE" id="PS51379"/>
    </source>
</evidence>
<dbReference type="AlphaFoldDB" id="A0A3G2R4F6"/>
<dbReference type="PROSITE" id="PS51379">
    <property type="entry name" value="4FE4S_FER_2"/>
    <property type="match status" value="2"/>
</dbReference>
<reference evidence="12 13" key="1">
    <citation type="submission" date="2018-10" db="EMBL/GenBank/DDBJ databases">
        <authorList>
            <person name="Zhang X."/>
        </authorList>
    </citation>
    <scope>NUCLEOTIDE SEQUENCE [LARGE SCALE GENOMIC DNA]</scope>
    <source>
        <strain evidence="12 13">SK-G1</strain>
    </source>
</reference>
<evidence type="ECO:0000256" key="4">
    <source>
        <dbReference type="ARBA" id="ARBA00022448"/>
    </source>
</evidence>
<evidence type="ECO:0000256" key="2">
    <source>
        <dbReference type="ARBA" id="ARBA00003532"/>
    </source>
</evidence>
<evidence type="ECO:0000256" key="10">
    <source>
        <dbReference type="RuleBase" id="RU365098"/>
    </source>
</evidence>
<feature type="domain" description="4Fe-4S ferredoxin-type" evidence="11">
    <location>
        <begin position="1"/>
        <end position="25"/>
    </location>
</feature>
<keyword evidence="7 10" id="KW-0249">Electron transport</keyword>
<dbReference type="InterPro" id="IPR017896">
    <property type="entry name" value="4Fe4S_Fe-S-bd"/>
</dbReference>
<dbReference type="InterPro" id="IPR050157">
    <property type="entry name" value="PSI_iron-sulfur_center"/>
</dbReference>
<evidence type="ECO:0000313" key="12">
    <source>
        <dbReference type="EMBL" id="AYO30340.1"/>
    </source>
</evidence>
<gene>
    <name evidence="12" type="ORF">D2962_06645</name>
</gene>
<proteinExistence type="predicted"/>
<dbReference type="EMBL" id="CP033169">
    <property type="protein sequence ID" value="AYO30340.1"/>
    <property type="molecule type" value="Genomic_DNA"/>
</dbReference>
<sequence length="56" mass="5928">MAYVINNECIACGSCEPECPTDAISEGKIYKIDPEKCIECGACADVCPVTAISPEE</sequence>
<keyword evidence="5 10" id="KW-0004">4Fe-4S</keyword>
<dbReference type="PRINTS" id="PR00354">
    <property type="entry name" value="7FE8SFRDOXIN"/>
</dbReference>
<keyword evidence="4 10" id="KW-0813">Transport</keyword>
<evidence type="ECO:0000256" key="3">
    <source>
        <dbReference type="ARBA" id="ARBA00013529"/>
    </source>
</evidence>
<dbReference type="KEGG" id="bacg:D2962_06645"/>
<evidence type="ECO:0000256" key="6">
    <source>
        <dbReference type="ARBA" id="ARBA00022723"/>
    </source>
</evidence>
<dbReference type="InterPro" id="IPR000813">
    <property type="entry name" value="7Fe_ferredoxin"/>
</dbReference>
<dbReference type="GO" id="GO:0009055">
    <property type="term" value="F:electron transfer activity"/>
    <property type="evidence" value="ECO:0007669"/>
    <property type="project" value="UniProtKB-UniRule"/>
</dbReference>
<accession>A0A3G2R4F6</accession>
<dbReference type="Pfam" id="PF00037">
    <property type="entry name" value="Fer4"/>
    <property type="match status" value="2"/>
</dbReference>
<evidence type="ECO:0000256" key="9">
    <source>
        <dbReference type="ARBA" id="ARBA00023014"/>
    </source>
</evidence>
<evidence type="ECO:0000313" key="13">
    <source>
        <dbReference type="Proteomes" id="UP000280960"/>
    </source>
</evidence>
<dbReference type="Gene3D" id="3.30.70.20">
    <property type="match status" value="1"/>
</dbReference>
<dbReference type="SUPFAM" id="SSF54862">
    <property type="entry name" value="4Fe-4S ferredoxins"/>
    <property type="match status" value="1"/>
</dbReference>
<dbReference type="InterPro" id="IPR017900">
    <property type="entry name" value="4Fe4S_Fe_S_CS"/>
</dbReference>
<dbReference type="GO" id="GO:0046872">
    <property type="term" value="F:metal ion binding"/>
    <property type="evidence" value="ECO:0007669"/>
    <property type="project" value="UniProtKB-UniRule"/>
</dbReference>
<comment type="function">
    <text evidence="2 10">Ferredoxins are iron-sulfur proteins that transfer electrons in a wide variety of metabolic reactions.</text>
</comment>
<feature type="domain" description="4Fe-4S ferredoxin-type" evidence="11">
    <location>
        <begin position="28"/>
        <end position="56"/>
    </location>
</feature>
<dbReference type="PROSITE" id="PS00198">
    <property type="entry name" value="4FE4S_FER_1"/>
    <property type="match status" value="1"/>
</dbReference>
<keyword evidence="9 10" id="KW-0411">Iron-sulfur</keyword>
<name>A0A3G2R4F6_9FIRM</name>
<dbReference type="RefSeq" id="WP_120766582.1">
    <property type="nucleotide sequence ID" value="NZ_CP033169.1"/>
</dbReference>
<keyword evidence="8 10" id="KW-0408">Iron</keyword>
<comment type="cofactor">
    <cofactor evidence="1 10">
        <name>[4Fe-4S] cluster</name>
        <dbReference type="ChEBI" id="CHEBI:49883"/>
    </cofactor>
</comment>
<keyword evidence="6 10" id="KW-0479">Metal-binding</keyword>
<dbReference type="GO" id="GO:0005737">
    <property type="term" value="C:cytoplasm"/>
    <property type="evidence" value="ECO:0007669"/>
    <property type="project" value="TreeGrafter"/>
</dbReference>